<sequence length="57" mass="6241">MPSSSSLLIDDHALFRSSVALMLEMRLPRTTVSEASRIEEAFAQACRPPISSCSICK</sequence>
<gene>
    <name evidence="1" type="ORF">CFBP3840_P300062</name>
</gene>
<proteinExistence type="predicted"/>
<protein>
    <recommendedName>
        <fullName evidence="3">Response regulator CorP</fullName>
    </recommendedName>
</protein>
<geneLocation type="plasmid" evidence="1">
    <name>PP3</name>
</geneLocation>
<dbReference type="Proteomes" id="UP000238095">
    <property type="component" value="Plasmid PP3"/>
</dbReference>
<dbReference type="AlphaFoldDB" id="A0A2K4X3Y9"/>
<reference evidence="1 2" key="1">
    <citation type="submission" date="2017-11" db="EMBL/GenBank/DDBJ databases">
        <authorList>
            <person name="Han C.G."/>
        </authorList>
    </citation>
    <scope>NUCLEOTIDE SEQUENCE [LARGE SCALE GENOMIC DNA]</scope>
    <source>
        <strain evidence="1">CFBP3840</strain>
        <plasmid evidence="2">Plasmid pp3</plasmid>
    </source>
</reference>
<organism evidence="1 2">
    <name type="scientific">Pseudomonas syringae</name>
    <dbReference type="NCBI Taxonomy" id="317"/>
    <lineage>
        <taxon>Bacteria</taxon>
        <taxon>Pseudomonadati</taxon>
        <taxon>Pseudomonadota</taxon>
        <taxon>Gammaproteobacteria</taxon>
        <taxon>Pseudomonadales</taxon>
        <taxon>Pseudomonadaceae</taxon>
        <taxon>Pseudomonas</taxon>
    </lineage>
</organism>
<accession>A0A2K4X3Y9</accession>
<evidence type="ECO:0000313" key="2">
    <source>
        <dbReference type="Proteomes" id="UP000238095"/>
    </source>
</evidence>
<keyword evidence="1" id="KW-0614">Plasmid</keyword>
<evidence type="ECO:0008006" key="3">
    <source>
        <dbReference type="Google" id="ProtNLM"/>
    </source>
</evidence>
<dbReference type="EMBL" id="LT963412">
    <property type="protein sequence ID" value="SOS43007.1"/>
    <property type="molecule type" value="Genomic_DNA"/>
</dbReference>
<name>A0A2K4X3Y9_PSESX</name>
<evidence type="ECO:0000313" key="1">
    <source>
        <dbReference type="EMBL" id="SOS43007.1"/>
    </source>
</evidence>